<evidence type="ECO:0000259" key="11">
    <source>
        <dbReference type="Pfam" id="PF21263"/>
    </source>
</evidence>
<dbReference type="FunFam" id="1.10.540.10:FF:000001">
    <property type="entry name" value="Very long-chain-specific acyl-CoA dehydrogenase, mitochondrial"/>
    <property type="match status" value="1"/>
</dbReference>
<evidence type="ECO:0000256" key="3">
    <source>
        <dbReference type="ARBA" id="ARBA00022630"/>
    </source>
</evidence>
<comment type="similarity">
    <text evidence="2 7">Belongs to the acyl-CoA dehydrogenase family.</text>
</comment>
<feature type="domain" description="Acyl-CoA dehydrogenase/oxidase N-terminal" evidence="10">
    <location>
        <begin position="32"/>
        <end position="144"/>
    </location>
</feature>
<dbReference type="InterPro" id="IPR009100">
    <property type="entry name" value="AcylCoA_DH/oxidase_NM_dom_sf"/>
</dbReference>
<dbReference type="Gene3D" id="1.20.140.10">
    <property type="entry name" value="Butyryl-CoA Dehydrogenase, subunit A, domain 3"/>
    <property type="match status" value="2"/>
</dbReference>
<dbReference type="Pfam" id="PF21263">
    <property type="entry name" value="Acyl-CoA-dh_C"/>
    <property type="match status" value="1"/>
</dbReference>
<dbReference type="InterPro" id="IPR049426">
    <property type="entry name" value="Acyl-CoA-dh-like_C"/>
</dbReference>
<dbReference type="RefSeq" id="WP_321537073.1">
    <property type="nucleotide sequence ID" value="NZ_JARGDL010000036.1"/>
</dbReference>
<sequence>MSDETKTKVLHGGEFLIKESEPQSVFIPEEINEEQKMMVETARDFVQTEIWPKLDAIDKQEAGLTVSLLEKAGELGLLGTSIPEEYGGLGADFNTNTFLSMEMGTSYSFGVSFAAHTGIGTLPILYYGNDEQKAKYLSKLASGEMKSAYCLTEPTSGSDALSAKTTAKLSDDGKYYILNGQKMWITNGGFADILITFAQVDGDKFTCFIIDTSSPGFTRGEEENKMGIKGSSTRALFLDNVKVPVENVLGEIGKGHYIAFNVLNVGRYKLCAMTTGGAKRFCTISVQYANERKQFGKTIASFGAIKYKLAEQAIRIFVAESATFRTSGLINDKEHELMSSGKSYSEAMIGAAEEYAIEAAMLKVFGSEVLDYVVDETVQIHGGYGYSEEYPAARGYRDSRINRIFEGTNEINRLLTVDMLVKRSMKGRLNLLGPAMAIQKELMSVPEFGEEPTGLLAKEMQAVQNAKKAILMTAGMAVQKFMQKLADEQEVIMNLTDMLIEVYTAESAILRTQKLATMKSENEIQPYVDMTRVYVSDAMERINIYGKHAIASFAEGDELKLLTLGLKRFTKFDLVNTTKLRRNVADRMIEANGYCF</sequence>
<dbReference type="PANTHER" id="PTHR43884:SF12">
    <property type="entry name" value="ISOVALERYL-COA DEHYDROGENASE, MITOCHONDRIAL-RELATED"/>
    <property type="match status" value="1"/>
</dbReference>
<comment type="cofactor">
    <cofactor evidence="1 7">
        <name>FAD</name>
        <dbReference type="ChEBI" id="CHEBI:57692"/>
    </cofactor>
</comment>
<organism evidence="12 13">
    <name type="scientific">Stygiobacter electus</name>
    <dbReference type="NCBI Taxonomy" id="3032292"/>
    <lineage>
        <taxon>Bacteria</taxon>
        <taxon>Pseudomonadati</taxon>
        <taxon>Ignavibacteriota</taxon>
        <taxon>Ignavibacteria</taxon>
        <taxon>Ignavibacteriales</taxon>
        <taxon>Melioribacteraceae</taxon>
        <taxon>Stygiobacter</taxon>
    </lineage>
</organism>
<dbReference type="InterPro" id="IPR009075">
    <property type="entry name" value="AcylCo_DH/oxidase_C"/>
</dbReference>
<keyword evidence="4 7" id="KW-0274">FAD</keyword>
<evidence type="ECO:0000313" key="12">
    <source>
        <dbReference type="EMBL" id="MDF1613300.1"/>
    </source>
</evidence>
<reference evidence="12" key="1">
    <citation type="submission" date="2023-03" db="EMBL/GenBank/DDBJ databases">
        <title>Stygiobacter electus gen. nov., sp. nov., facultatively anaerobic thermotolerant bacterium of the class Ignavibacteria from a well of Yessentuki mineral water deposit.</title>
        <authorList>
            <person name="Podosokorskaya O.A."/>
            <person name="Elcheninov A.G."/>
            <person name="Petrova N.F."/>
            <person name="Zavarzina D.G."/>
            <person name="Kublanov I.V."/>
            <person name="Merkel A.Y."/>
        </authorList>
    </citation>
    <scope>NUCLEOTIDE SEQUENCE</scope>
    <source>
        <strain evidence="12">09-Me</strain>
    </source>
</reference>
<evidence type="ECO:0000256" key="4">
    <source>
        <dbReference type="ARBA" id="ARBA00022827"/>
    </source>
</evidence>
<dbReference type="EMBL" id="JARGDL010000036">
    <property type="protein sequence ID" value="MDF1613300.1"/>
    <property type="molecule type" value="Genomic_DNA"/>
</dbReference>
<evidence type="ECO:0000256" key="1">
    <source>
        <dbReference type="ARBA" id="ARBA00001974"/>
    </source>
</evidence>
<evidence type="ECO:0000313" key="13">
    <source>
        <dbReference type="Proteomes" id="UP001221302"/>
    </source>
</evidence>
<evidence type="ECO:0000256" key="5">
    <source>
        <dbReference type="ARBA" id="ARBA00023002"/>
    </source>
</evidence>
<dbReference type="PANTHER" id="PTHR43884">
    <property type="entry name" value="ACYL-COA DEHYDROGENASE"/>
    <property type="match status" value="1"/>
</dbReference>
<dbReference type="GO" id="GO:0050660">
    <property type="term" value="F:flavin adenine dinucleotide binding"/>
    <property type="evidence" value="ECO:0007669"/>
    <property type="project" value="InterPro"/>
</dbReference>
<keyword evidence="3 7" id="KW-0285">Flavoprotein</keyword>
<dbReference type="SUPFAM" id="SSF47203">
    <property type="entry name" value="Acyl-CoA dehydrogenase C-terminal domain-like"/>
    <property type="match status" value="1"/>
</dbReference>
<dbReference type="InterPro" id="IPR036250">
    <property type="entry name" value="AcylCo_DH-like_C"/>
</dbReference>
<dbReference type="PROSITE" id="PS00072">
    <property type="entry name" value="ACYL_COA_DH_1"/>
    <property type="match status" value="1"/>
</dbReference>
<dbReference type="AlphaFoldDB" id="A0AAE3P568"/>
<feature type="domain" description="Acyl-CoA dehydrogenase-like C-terminal" evidence="11">
    <location>
        <begin position="465"/>
        <end position="568"/>
    </location>
</feature>
<dbReference type="InterPro" id="IPR046373">
    <property type="entry name" value="Acyl-CoA_Oxase/DH_mid-dom_sf"/>
</dbReference>
<dbReference type="PROSITE" id="PS00073">
    <property type="entry name" value="ACYL_COA_DH_2"/>
    <property type="match status" value="1"/>
</dbReference>
<dbReference type="SUPFAM" id="SSF56645">
    <property type="entry name" value="Acyl-CoA dehydrogenase NM domain-like"/>
    <property type="match status" value="1"/>
</dbReference>
<evidence type="ECO:0000256" key="6">
    <source>
        <dbReference type="ARBA" id="ARBA00052546"/>
    </source>
</evidence>
<dbReference type="InterPro" id="IPR006091">
    <property type="entry name" value="Acyl-CoA_Oxase/DH_mid-dom"/>
</dbReference>
<evidence type="ECO:0000259" key="8">
    <source>
        <dbReference type="Pfam" id="PF00441"/>
    </source>
</evidence>
<dbReference type="GO" id="GO:0003995">
    <property type="term" value="F:acyl-CoA dehydrogenase activity"/>
    <property type="evidence" value="ECO:0007669"/>
    <property type="project" value="InterPro"/>
</dbReference>
<accession>A0AAE3P568</accession>
<dbReference type="Pfam" id="PF02771">
    <property type="entry name" value="Acyl-CoA_dh_N"/>
    <property type="match status" value="1"/>
</dbReference>
<dbReference type="Pfam" id="PF02770">
    <property type="entry name" value="Acyl-CoA_dh_M"/>
    <property type="match status" value="1"/>
</dbReference>
<dbReference type="InterPro" id="IPR013786">
    <property type="entry name" value="AcylCoA_DH/ox_N"/>
</dbReference>
<dbReference type="Pfam" id="PF00441">
    <property type="entry name" value="Acyl-CoA_dh_1"/>
    <property type="match status" value="1"/>
</dbReference>
<dbReference type="InterPro" id="IPR006089">
    <property type="entry name" value="Acyl-CoA_DH_CS"/>
</dbReference>
<feature type="domain" description="Acyl-CoA dehydrogenase/oxidase C-terminal" evidence="8">
    <location>
        <begin position="253"/>
        <end position="415"/>
    </location>
</feature>
<protein>
    <submittedName>
        <fullName evidence="12">Acyl-CoA dehydrogenase family protein</fullName>
    </submittedName>
</protein>
<keyword evidence="5 7" id="KW-0560">Oxidoreductase</keyword>
<dbReference type="Gene3D" id="1.10.540.10">
    <property type="entry name" value="Acyl-CoA dehydrogenase/oxidase, N-terminal domain"/>
    <property type="match status" value="1"/>
</dbReference>
<evidence type="ECO:0000256" key="2">
    <source>
        <dbReference type="ARBA" id="ARBA00009347"/>
    </source>
</evidence>
<dbReference type="Gene3D" id="2.40.110.10">
    <property type="entry name" value="Butyryl-CoA Dehydrogenase, subunit A, domain 2"/>
    <property type="match status" value="1"/>
</dbReference>
<comment type="catalytic activity">
    <reaction evidence="6">
        <text>a 2,3-saturated acyl-CoA + A = a 2,3-dehydroacyl-CoA + AH2</text>
        <dbReference type="Rhea" id="RHEA:48608"/>
        <dbReference type="ChEBI" id="CHEBI:13193"/>
        <dbReference type="ChEBI" id="CHEBI:17499"/>
        <dbReference type="ChEBI" id="CHEBI:60015"/>
        <dbReference type="ChEBI" id="CHEBI:65111"/>
    </reaction>
</comment>
<keyword evidence="13" id="KW-1185">Reference proteome</keyword>
<evidence type="ECO:0000256" key="7">
    <source>
        <dbReference type="RuleBase" id="RU362125"/>
    </source>
</evidence>
<gene>
    <name evidence="12" type="ORF">P0M35_14140</name>
</gene>
<name>A0AAE3P568_9BACT</name>
<dbReference type="InterPro" id="IPR037069">
    <property type="entry name" value="AcylCoA_DH/ox_N_sf"/>
</dbReference>
<evidence type="ECO:0000259" key="9">
    <source>
        <dbReference type="Pfam" id="PF02770"/>
    </source>
</evidence>
<dbReference type="FunFam" id="2.40.110.10:FF:000006">
    <property type="entry name" value="very long-chain specific acyl-CoA dehydrogenase, mitochondrial"/>
    <property type="match status" value="1"/>
</dbReference>
<evidence type="ECO:0000259" key="10">
    <source>
        <dbReference type="Pfam" id="PF02771"/>
    </source>
</evidence>
<feature type="domain" description="Acyl-CoA oxidase/dehydrogenase middle" evidence="9">
    <location>
        <begin position="148"/>
        <end position="241"/>
    </location>
</feature>
<dbReference type="FunFam" id="1.20.140.10:FF:000019">
    <property type="entry name" value="Acyl-CoA dehydrogenase"/>
    <property type="match status" value="1"/>
</dbReference>
<comment type="caution">
    <text evidence="12">The sequence shown here is derived from an EMBL/GenBank/DDBJ whole genome shotgun (WGS) entry which is preliminary data.</text>
</comment>
<dbReference type="Proteomes" id="UP001221302">
    <property type="component" value="Unassembled WGS sequence"/>
</dbReference>
<proteinExistence type="inferred from homology"/>